<proteinExistence type="predicted"/>
<keyword evidence="2" id="KW-1185">Reference proteome</keyword>
<dbReference type="AlphaFoldDB" id="A0AAD1VSU2"/>
<dbReference type="Proteomes" id="UP001295444">
    <property type="component" value="Chromosome 02"/>
</dbReference>
<evidence type="ECO:0000313" key="1">
    <source>
        <dbReference type="EMBL" id="CAH2251239.1"/>
    </source>
</evidence>
<gene>
    <name evidence="1" type="ORF">PECUL_23A019129</name>
</gene>
<name>A0AAD1VSU2_PELCU</name>
<accession>A0AAD1VSU2</accession>
<evidence type="ECO:0000313" key="2">
    <source>
        <dbReference type="Proteomes" id="UP001295444"/>
    </source>
</evidence>
<organism evidence="1 2">
    <name type="scientific">Pelobates cultripes</name>
    <name type="common">Western spadefoot toad</name>
    <dbReference type="NCBI Taxonomy" id="61616"/>
    <lineage>
        <taxon>Eukaryota</taxon>
        <taxon>Metazoa</taxon>
        <taxon>Chordata</taxon>
        <taxon>Craniata</taxon>
        <taxon>Vertebrata</taxon>
        <taxon>Euteleostomi</taxon>
        <taxon>Amphibia</taxon>
        <taxon>Batrachia</taxon>
        <taxon>Anura</taxon>
        <taxon>Pelobatoidea</taxon>
        <taxon>Pelobatidae</taxon>
        <taxon>Pelobates</taxon>
    </lineage>
</organism>
<dbReference type="EMBL" id="OW240913">
    <property type="protein sequence ID" value="CAH2251239.1"/>
    <property type="molecule type" value="Genomic_DNA"/>
</dbReference>
<sequence length="173" mass="20066">MHTLVNNPNLFNIQSLTNCGERVRHFRFFGRQFLFSVSGIQGSVTSGCDGLVRIRSGSRRVISSGKKSQVKRPSQIWRRGRFTSSLSDDFSHAHNAGIGILALLCKLVPSPLLVKYYCCRKDQKHHQTFQLYKMRELVTRTRFYNLYQQKHSRKITETCSTKKISHYTLCYQT</sequence>
<reference evidence="1" key="1">
    <citation type="submission" date="2022-03" db="EMBL/GenBank/DDBJ databases">
        <authorList>
            <person name="Alioto T."/>
            <person name="Alioto T."/>
            <person name="Gomez Garrido J."/>
        </authorList>
    </citation>
    <scope>NUCLEOTIDE SEQUENCE</scope>
</reference>
<protein>
    <submittedName>
        <fullName evidence="1">Uncharacterized protein</fullName>
    </submittedName>
</protein>